<evidence type="ECO:0000259" key="1">
    <source>
        <dbReference type="Pfam" id="PF13837"/>
    </source>
</evidence>
<dbReference type="InterPro" id="IPR044822">
    <property type="entry name" value="Myb_DNA-bind_4"/>
</dbReference>
<dbReference type="VEuPathDB" id="AmoebaDB:EHI5A_129430"/>
<proteinExistence type="predicted"/>
<name>A0A175JHM5_ENTHI</name>
<dbReference type="Pfam" id="PF13837">
    <property type="entry name" value="Myb_DNA-bind_4"/>
    <property type="match status" value="1"/>
</dbReference>
<dbReference type="AlphaFoldDB" id="A0A175JHM5"/>
<reference evidence="2 3" key="1">
    <citation type="submission" date="2016-05" db="EMBL/GenBank/DDBJ databases">
        <title>First whole genome sequencing of Entamoeba histolytica HM1:IMSS-clone-6.</title>
        <authorList>
            <person name="Mukherjee Avik.K."/>
            <person name="Izumyama S."/>
            <person name="Nakada-Tsukui K."/>
            <person name="Nozaki T."/>
        </authorList>
    </citation>
    <scope>NUCLEOTIDE SEQUENCE [LARGE SCALE GENOMIC DNA]</scope>
    <source>
        <strain evidence="2 3">HM1:IMSS clone 6</strain>
    </source>
</reference>
<dbReference type="EMBL" id="BDEQ01000001">
    <property type="protein sequence ID" value="GAT93190.1"/>
    <property type="molecule type" value="Genomic_DNA"/>
</dbReference>
<dbReference type="VEuPathDB" id="AmoebaDB:EHI7A_134770"/>
<dbReference type="eggNOG" id="ENOG502RCC5">
    <property type="taxonomic scope" value="Eukaryota"/>
</dbReference>
<dbReference type="VEuPathDB" id="AmoebaDB:EHI_199010"/>
<organism evidence="2 3">
    <name type="scientific">Entamoeba histolytica</name>
    <dbReference type="NCBI Taxonomy" id="5759"/>
    <lineage>
        <taxon>Eukaryota</taxon>
        <taxon>Amoebozoa</taxon>
        <taxon>Evosea</taxon>
        <taxon>Archamoebae</taxon>
        <taxon>Mastigamoebida</taxon>
        <taxon>Entamoebidae</taxon>
        <taxon>Entamoeba</taxon>
    </lineage>
</organism>
<sequence length="187" mass="22055">MMDMPIKQKRQPESCRKSAFQWVQLPSNCYIIDSADNEFYEKRDQSLFKKLYKGKNFELTADEMMSSRAWTERSTVYVLLKYFYWKYTEPSVMSLHEMYKTIAASVALDMGINKTSTQIRDKINNVKSGYKKDKKALRSSPHSDTISLKYISSTLYDVMDKYFDESKVKEYGDVLKEVSKDIHRLLH</sequence>
<dbReference type="Proteomes" id="UP000078387">
    <property type="component" value="Unassembled WGS sequence"/>
</dbReference>
<protein>
    <recommendedName>
        <fullName evidence="1">Myb/SANT-like DNA-binding domain-containing protein</fullName>
    </recommendedName>
</protein>
<comment type="caution">
    <text evidence="2">The sequence shown here is derived from an EMBL/GenBank/DDBJ whole genome shotgun (WGS) entry which is preliminary data.</text>
</comment>
<gene>
    <name evidence="2" type="ORF">CL6EHI_199010</name>
</gene>
<dbReference type="VEuPathDB" id="AmoebaDB:KM1_222520"/>
<evidence type="ECO:0000313" key="2">
    <source>
        <dbReference type="EMBL" id="GAT93190.1"/>
    </source>
</evidence>
<accession>A0A175JHM5</accession>
<dbReference type="VEuPathDB" id="AmoebaDB:EHI8A_149240"/>
<evidence type="ECO:0000313" key="3">
    <source>
        <dbReference type="Proteomes" id="UP000078387"/>
    </source>
</evidence>
<feature type="domain" description="Myb/SANT-like DNA-binding" evidence="1">
    <location>
        <begin position="96"/>
        <end position="161"/>
    </location>
</feature>